<feature type="domain" description="Ig-like" evidence="11">
    <location>
        <begin position="25"/>
        <end position="136"/>
    </location>
</feature>
<feature type="chain" id="PRO_5018307421" evidence="10">
    <location>
        <begin position="24"/>
        <end position="660"/>
    </location>
</feature>
<feature type="domain" description="Ig-like" evidence="11">
    <location>
        <begin position="475"/>
        <end position="560"/>
    </location>
</feature>
<name>A0A3Q0D2S1_MESAU</name>
<keyword evidence="3 10" id="KW-0732">Signal</keyword>
<dbReference type="Gene3D" id="2.60.40.10">
    <property type="entry name" value="Immunoglobulins"/>
    <property type="match status" value="6"/>
</dbReference>
<accession>A0A3Q0D2S1</accession>
<keyword evidence="9" id="KW-0812">Transmembrane</keyword>
<feature type="domain" description="Ig-like" evidence="11">
    <location>
        <begin position="382"/>
        <end position="467"/>
    </location>
</feature>
<keyword evidence="7" id="KW-0325">Glycoprotein</keyword>
<dbReference type="GO" id="GO:0007166">
    <property type="term" value="P:cell surface receptor signaling pathway"/>
    <property type="evidence" value="ECO:0007669"/>
    <property type="project" value="TreeGrafter"/>
</dbReference>
<evidence type="ECO:0000256" key="2">
    <source>
        <dbReference type="ARBA" id="ARBA00022475"/>
    </source>
</evidence>
<evidence type="ECO:0000256" key="4">
    <source>
        <dbReference type="ARBA" id="ARBA00022737"/>
    </source>
</evidence>
<keyword evidence="5 9" id="KW-0472">Membrane</keyword>
<keyword evidence="8" id="KW-0393">Immunoglobulin domain</keyword>
<dbReference type="PANTHER" id="PTHR11481:SF68">
    <property type="entry name" value="FC RECEPTOR-LIKE PROTEIN 5"/>
    <property type="match status" value="1"/>
</dbReference>
<feature type="signal peptide" evidence="10">
    <location>
        <begin position="1"/>
        <end position="23"/>
    </location>
</feature>
<dbReference type="PROSITE" id="PS50835">
    <property type="entry name" value="IG_LIKE"/>
    <property type="match status" value="5"/>
</dbReference>
<evidence type="ECO:0000313" key="12">
    <source>
        <dbReference type="Proteomes" id="UP000886700"/>
    </source>
</evidence>
<evidence type="ECO:0000256" key="6">
    <source>
        <dbReference type="ARBA" id="ARBA00023157"/>
    </source>
</evidence>
<evidence type="ECO:0000256" key="3">
    <source>
        <dbReference type="ARBA" id="ARBA00022729"/>
    </source>
</evidence>
<dbReference type="InterPro" id="IPR003599">
    <property type="entry name" value="Ig_sub"/>
</dbReference>
<dbReference type="FunFam" id="2.60.40.10:FF:000357">
    <property type="entry name" value="Fc receptor like 1"/>
    <property type="match status" value="2"/>
</dbReference>
<keyword evidence="2" id="KW-1003">Cell membrane</keyword>
<keyword evidence="12" id="KW-1185">Reference proteome</keyword>
<keyword evidence="6" id="KW-1015">Disulfide bond</keyword>
<evidence type="ECO:0000256" key="5">
    <source>
        <dbReference type="ARBA" id="ARBA00023136"/>
    </source>
</evidence>
<evidence type="ECO:0000256" key="7">
    <source>
        <dbReference type="ARBA" id="ARBA00023180"/>
    </source>
</evidence>
<dbReference type="SMART" id="SM00408">
    <property type="entry name" value="IGc2"/>
    <property type="match status" value="4"/>
</dbReference>
<comment type="subcellular location">
    <subcellularLocation>
        <location evidence="1">Cell membrane</location>
    </subcellularLocation>
</comment>
<reference evidence="13" key="1">
    <citation type="submission" date="2025-08" db="UniProtKB">
        <authorList>
            <consortium name="RefSeq"/>
        </authorList>
    </citation>
    <scope>IDENTIFICATION</scope>
    <source>
        <tissue evidence="13">Liver</tissue>
    </source>
</reference>
<dbReference type="SMART" id="SM00409">
    <property type="entry name" value="IG"/>
    <property type="match status" value="6"/>
</dbReference>
<dbReference type="GO" id="GO:0004888">
    <property type="term" value="F:transmembrane signaling receptor activity"/>
    <property type="evidence" value="ECO:0007669"/>
    <property type="project" value="TreeGrafter"/>
</dbReference>
<dbReference type="InterPro" id="IPR036179">
    <property type="entry name" value="Ig-like_dom_sf"/>
</dbReference>
<protein>
    <submittedName>
        <fullName evidence="13">Fc receptor-like protein 5</fullName>
    </submittedName>
</protein>
<dbReference type="CDD" id="cd00096">
    <property type="entry name" value="Ig"/>
    <property type="match status" value="2"/>
</dbReference>
<proteinExistence type="predicted"/>
<dbReference type="FunFam" id="2.60.40.10:FF:000651">
    <property type="entry name" value="Fc receptor like 1"/>
    <property type="match status" value="1"/>
</dbReference>
<dbReference type="Pfam" id="PF13927">
    <property type="entry name" value="Ig_3"/>
    <property type="match status" value="1"/>
</dbReference>
<evidence type="ECO:0000256" key="9">
    <source>
        <dbReference type="SAM" id="Phobius"/>
    </source>
</evidence>
<dbReference type="KEGG" id="maua:101842634"/>
<dbReference type="RefSeq" id="XP_021088695.1">
    <property type="nucleotide sequence ID" value="XM_021233036.2"/>
</dbReference>
<feature type="domain" description="Ig-like" evidence="11">
    <location>
        <begin position="191"/>
        <end position="271"/>
    </location>
</feature>
<evidence type="ECO:0000259" key="11">
    <source>
        <dbReference type="PROSITE" id="PS50835"/>
    </source>
</evidence>
<evidence type="ECO:0000256" key="10">
    <source>
        <dbReference type="SAM" id="SignalP"/>
    </source>
</evidence>
<dbReference type="PANTHER" id="PTHR11481">
    <property type="entry name" value="IMMUNOGLOBULIN FC RECEPTOR"/>
    <property type="match status" value="1"/>
</dbReference>
<dbReference type="InterPro" id="IPR003598">
    <property type="entry name" value="Ig_sub2"/>
</dbReference>
<dbReference type="STRING" id="10036.ENSMAUP00000015566"/>
<dbReference type="InterPro" id="IPR050488">
    <property type="entry name" value="Ig_Fc_receptor"/>
</dbReference>
<dbReference type="Pfam" id="PF13895">
    <property type="entry name" value="Ig_2"/>
    <property type="match status" value="5"/>
</dbReference>
<dbReference type="SUPFAM" id="SSF48726">
    <property type="entry name" value="Immunoglobulin"/>
    <property type="match status" value="6"/>
</dbReference>
<keyword evidence="9" id="KW-1133">Transmembrane helix</keyword>
<dbReference type="GeneID" id="101842634"/>
<dbReference type="GO" id="GO:0009897">
    <property type="term" value="C:external side of plasma membrane"/>
    <property type="evidence" value="ECO:0007669"/>
    <property type="project" value="TreeGrafter"/>
</dbReference>
<evidence type="ECO:0000256" key="1">
    <source>
        <dbReference type="ARBA" id="ARBA00004236"/>
    </source>
</evidence>
<dbReference type="AlphaFoldDB" id="A0A3Q0D2S1"/>
<evidence type="ECO:0000256" key="8">
    <source>
        <dbReference type="ARBA" id="ARBA00023319"/>
    </source>
</evidence>
<dbReference type="InterPro" id="IPR013783">
    <property type="entry name" value="Ig-like_fold"/>
</dbReference>
<keyword evidence="4" id="KW-0677">Repeat</keyword>
<feature type="domain" description="Ig-like" evidence="11">
    <location>
        <begin position="280"/>
        <end position="374"/>
    </location>
</feature>
<dbReference type="InterPro" id="IPR007110">
    <property type="entry name" value="Ig-like_dom"/>
</dbReference>
<dbReference type="Proteomes" id="UP000886700">
    <property type="component" value="Unplaced"/>
</dbReference>
<sequence>MPPSDSSWVVFVRLWLTLPVVKTAPQSVISLEPPWTSFFQGETVTLTCYGSGFNLPQKTKWYKNNMAPREIQRPTLKVHVPGVYKCQADNLLPSIPVHLNFHKGSLVLQAPPAVFEGDSVVLRCRAKGTIAQKSLTFYKNGVALKTSRQGSELYIHHANLRDDDEYHCAVDVWYRAWSSNKVKIQVQALFPRPVLTARPSQPIDGSPVTLTCHTQLSAQRSADQIQFCFFRNLQVLKSGCSNSSEFHIPAIWTEDSMWYLCSAEAMNAQVSKQSLAFKIPVQRAFADFQIHTVPGSKLVFEGQMLLFNCSVKGVPGPIRFSWYKRDKMNKETKIPKSSEAEFKTSMVNSSDSGDYYCEANNSRRSFVSQAVPITIKVPVSQPVLTLSTGKPRALEGELMTLHCKSLRGSPRIQYEFYYEDVFLEINSMLSGGGASFNFSMTTARSGNYYCTADNGLGAQRSEAVWISVIVPVSHPVLTLGVPGAQAAVGDVVELHCEALRGSPPILYHFYHQNVTLGSSLAPSGGRGSFNFSVTAEHSGNYFCEADNGRGPQSSDMLALSVMDMIKNRSVPVAAGITGGLLVVAGVAAGVLFYCWFSRKAGGKPAFDDSRNSSYSEPQEPTYYNVPVCIELQPVYSNDPEEEVIYTQVRRPTEMRTSSGL</sequence>
<dbReference type="OrthoDB" id="9448246at2759"/>
<gene>
    <name evidence="13" type="primary">LOC101842634</name>
</gene>
<evidence type="ECO:0000313" key="13">
    <source>
        <dbReference type="RefSeq" id="XP_021088695.1"/>
    </source>
</evidence>
<dbReference type="GO" id="GO:0006955">
    <property type="term" value="P:immune response"/>
    <property type="evidence" value="ECO:0007669"/>
    <property type="project" value="TreeGrafter"/>
</dbReference>
<organism evidence="12 13">
    <name type="scientific">Mesocricetus auratus</name>
    <name type="common">Golden hamster</name>
    <dbReference type="NCBI Taxonomy" id="10036"/>
    <lineage>
        <taxon>Eukaryota</taxon>
        <taxon>Metazoa</taxon>
        <taxon>Chordata</taxon>
        <taxon>Craniata</taxon>
        <taxon>Vertebrata</taxon>
        <taxon>Euteleostomi</taxon>
        <taxon>Mammalia</taxon>
        <taxon>Eutheria</taxon>
        <taxon>Euarchontoglires</taxon>
        <taxon>Glires</taxon>
        <taxon>Rodentia</taxon>
        <taxon>Myomorpha</taxon>
        <taxon>Muroidea</taxon>
        <taxon>Cricetidae</taxon>
        <taxon>Cricetinae</taxon>
        <taxon>Mesocricetus</taxon>
    </lineage>
</organism>
<feature type="transmembrane region" description="Helical" evidence="9">
    <location>
        <begin position="572"/>
        <end position="596"/>
    </location>
</feature>